<evidence type="ECO:0000313" key="4">
    <source>
        <dbReference type="Proteomes" id="UP001501729"/>
    </source>
</evidence>
<protein>
    <submittedName>
        <fullName evidence="3">Alkaline phosphatase D family protein</fullName>
    </submittedName>
</protein>
<sequence>MGIPNCDEIIAITTKSLDCKPEVMPDGIGLDGRDVPSRGEDDHSELLSELDSHDLAVATNPMDAGNGPEFEFDSQVDPTRTFPQSVASGGPTSTGVILWTRIAPDVFTDEESLAVQVAHDEGMDDIVYNGLITDTVGIRAHDHTVKVDLDEYLEPDREYHYRFIYRDVASRIGRCRTLPHPDDSPESIRFAVLACQNFLNGYFPAYHHVASEDVDFLIHVGDFVYESDAGHFKGLGSSDYPNREKSLPSGNDRVWNLEDYRYLYRTYRSDQFLQEALESHTLIAGWDDHEMINDLYWDKETDAPAGDHPRGDDPEFMTTLIADAMHAWWEFMPARVEYDPNGEKLQDRFQLWRSFKVGDLMTLILTDERLFRDPPREAIPTVDNVGPHREPPGRTMLGIEQREWLIDTITESETTWTVWADEVLTVPFRLGSGPLSIYPVQGGWDGYTRERMRIMETVAAADVDNFVTLTGDLHCYVAAYQQTSYPGRVTGGEGVAQGERCGVEFMTPAVTSLNVAEALHLTRGWRNKLTEPLFSWLIPAMNPHIEFFDSHNWGYSIVEFTRDDCTYVGYAVDKTVNSPDADRTVVAAYRVPEGVVHLKDVTDEYCQ</sequence>
<dbReference type="InterPro" id="IPR032093">
    <property type="entry name" value="PhoD_N"/>
</dbReference>
<keyword evidence="4" id="KW-1185">Reference proteome</keyword>
<dbReference type="Pfam" id="PF16655">
    <property type="entry name" value="PhoD_N"/>
    <property type="match status" value="1"/>
</dbReference>
<dbReference type="AlphaFoldDB" id="A0AAV3UIB4"/>
<dbReference type="SUPFAM" id="SSF56300">
    <property type="entry name" value="Metallo-dependent phosphatases"/>
    <property type="match status" value="1"/>
</dbReference>
<dbReference type="InterPro" id="IPR052900">
    <property type="entry name" value="Phospholipid_Metab_Enz"/>
</dbReference>
<dbReference type="Gene3D" id="3.60.21.70">
    <property type="entry name" value="PhoD-like phosphatase"/>
    <property type="match status" value="1"/>
</dbReference>
<dbReference type="InterPro" id="IPR029052">
    <property type="entry name" value="Metallo-depent_PP-like"/>
</dbReference>
<evidence type="ECO:0000259" key="1">
    <source>
        <dbReference type="Pfam" id="PF09423"/>
    </source>
</evidence>
<feature type="domain" description="PhoD-like phosphatase metallophosphatase" evidence="1">
    <location>
        <begin position="190"/>
        <end position="566"/>
    </location>
</feature>
<comment type="caution">
    <text evidence="3">The sequence shown here is derived from an EMBL/GenBank/DDBJ whole genome shotgun (WGS) entry which is preliminary data.</text>
</comment>
<gene>
    <name evidence="3" type="ORF">GCM10025751_26900</name>
</gene>
<reference evidence="3 4" key="1">
    <citation type="journal article" date="2019" name="Int. J. Syst. Evol. Microbiol.">
        <title>The Global Catalogue of Microorganisms (GCM) 10K type strain sequencing project: providing services to taxonomists for standard genome sequencing and annotation.</title>
        <authorList>
            <consortium name="The Broad Institute Genomics Platform"/>
            <consortium name="The Broad Institute Genome Sequencing Center for Infectious Disease"/>
            <person name="Wu L."/>
            <person name="Ma J."/>
        </authorList>
    </citation>
    <scope>NUCLEOTIDE SEQUENCE [LARGE SCALE GENOMIC DNA]</scope>
    <source>
        <strain evidence="3 4">JCM 17504</strain>
    </source>
</reference>
<feature type="domain" description="Phospholipase D N-terminal" evidence="2">
    <location>
        <begin position="85"/>
        <end position="177"/>
    </location>
</feature>
<dbReference type="Gene3D" id="2.60.40.380">
    <property type="entry name" value="Purple acid phosphatase-like, N-terminal"/>
    <property type="match status" value="1"/>
</dbReference>
<evidence type="ECO:0000313" key="3">
    <source>
        <dbReference type="EMBL" id="GAA5051616.1"/>
    </source>
</evidence>
<dbReference type="InterPro" id="IPR018946">
    <property type="entry name" value="PhoD-like_MPP"/>
</dbReference>
<name>A0AAV3UIB4_9EURY</name>
<dbReference type="PANTHER" id="PTHR43606:SF2">
    <property type="entry name" value="ALKALINE PHOSPHATASE FAMILY PROTEIN (AFU_ORTHOLOGUE AFUA_5G03860)"/>
    <property type="match status" value="1"/>
</dbReference>
<dbReference type="Pfam" id="PF09423">
    <property type="entry name" value="PhoD"/>
    <property type="match status" value="1"/>
</dbReference>
<dbReference type="InterPro" id="IPR038607">
    <property type="entry name" value="PhoD-like_sf"/>
</dbReference>
<dbReference type="CDD" id="cd07389">
    <property type="entry name" value="MPP_PhoD"/>
    <property type="match status" value="1"/>
</dbReference>
<dbReference type="Proteomes" id="UP001501729">
    <property type="component" value="Unassembled WGS sequence"/>
</dbReference>
<accession>A0AAV3UIB4</accession>
<proteinExistence type="predicted"/>
<dbReference type="EMBL" id="BAABKX010000009">
    <property type="protein sequence ID" value="GAA5051616.1"/>
    <property type="molecule type" value="Genomic_DNA"/>
</dbReference>
<dbReference type="PANTHER" id="PTHR43606">
    <property type="entry name" value="PHOSPHATASE, PUTATIVE (AFU_ORTHOLOGUE AFUA_6G08710)-RELATED"/>
    <property type="match status" value="1"/>
</dbReference>
<organism evidence="3 4">
    <name type="scientific">Haladaptatus pallidirubidus</name>
    <dbReference type="NCBI Taxonomy" id="1008152"/>
    <lineage>
        <taxon>Archaea</taxon>
        <taxon>Methanobacteriati</taxon>
        <taxon>Methanobacteriota</taxon>
        <taxon>Stenosarchaea group</taxon>
        <taxon>Halobacteria</taxon>
        <taxon>Halobacteriales</taxon>
        <taxon>Haladaptataceae</taxon>
        <taxon>Haladaptatus</taxon>
    </lineage>
</organism>
<evidence type="ECO:0000259" key="2">
    <source>
        <dbReference type="Pfam" id="PF16655"/>
    </source>
</evidence>